<dbReference type="EC" id="7.1.1.2" evidence="1"/>
<dbReference type="PANTHER" id="PTHR33269">
    <property type="entry name" value="NADH-UBIQUINONE OXIDOREDUCTASE CHAIN 6"/>
    <property type="match status" value="1"/>
</dbReference>
<geneLocation type="mitochondrion" evidence="2"/>
<comment type="catalytic activity">
    <reaction evidence="1">
        <text>a ubiquinone + NADH + 5 H(+)(in) = a ubiquinol + NAD(+) + 4 H(+)(out)</text>
        <dbReference type="Rhea" id="RHEA:29091"/>
        <dbReference type="Rhea" id="RHEA-COMP:9565"/>
        <dbReference type="Rhea" id="RHEA-COMP:9566"/>
        <dbReference type="ChEBI" id="CHEBI:15378"/>
        <dbReference type="ChEBI" id="CHEBI:16389"/>
        <dbReference type="ChEBI" id="CHEBI:17976"/>
        <dbReference type="ChEBI" id="CHEBI:57540"/>
        <dbReference type="ChEBI" id="CHEBI:57945"/>
        <dbReference type="EC" id="7.1.1.2"/>
    </reaction>
</comment>
<dbReference type="Gene3D" id="1.20.120.1200">
    <property type="entry name" value="NADH-ubiquinone/plastoquinone oxidoreductase chain 6, subunit NuoJ"/>
    <property type="match status" value="1"/>
</dbReference>
<keyword evidence="1" id="KW-0472">Membrane</keyword>
<organism evidence="2">
    <name type="scientific">Cavernulicola chilensis</name>
    <dbReference type="NCBI Taxonomy" id="3028028"/>
    <lineage>
        <taxon>Eukaryota</taxon>
        <taxon>Rhodophyta</taxon>
        <taxon>Bangiophyceae</taxon>
        <taxon>Cavernulicolales</taxon>
        <taxon>Cavernulicolaceae</taxon>
        <taxon>Cavernulicola</taxon>
    </lineage>
</organism>
<comment type="function">
    <text evidence="1">Core subunit of the mitochondrial membrane respiratory chain NADH dehydrogenase (Complex I) which catalyzes electron transfer from NADH through the respiratory chain, using ubiquinone as an electron acceptor. Essential for the catalytic activity and assembly of complex I.</text>
</comment>
<accession>A0A7H0WB81</accession>
<keyword evidence="1" id="KW-0679">Respiratory chain</keyword>
<gene>
    <name evidence="2" type="primary">nad6</name>
    <name evidence="2" type="ORF">CDCH_SybilCave_058</name>
</gene>
<reference evidence="2" key="1">
    <citation type="journal article" date="2020" name="BMC Evol. Biol.">
        <title>Potential causes and consequences of rapid mitochondrial genome evolution in thermoacidophilic Galdieria (Rhodophyta).</title>
        <authorList>
            <person name="Cho C.H."/>
            <person name="Park S.I."/>
            <person name="Ciniglia C."/>
            <person name="Yang E.C."/>
            <person name="Graf L."/>
            <person name="Bhattacharya D."/>
            <person name="Yoon H.S."/>
        </authorList>
    </citation>
    <scope>NUCLEOTIDE SEQUENCE</scope>
</reference>
<sequence>MATELLLFYCFGSLAFVSGCMVPGSKNPVHSVLFLILVFCNVSGLLLLIGAEFLAIIFLVVYVGAIAVLFLFVVIILNMRISELEGSLFNYAPIGGMLAIILLGELFLSLNSDLLPAKEVFRTPEWALWASEITNITNIEALGSVLYTSYAYLFLMGGLILLVAIIGAIVLTIHQRGEVRRQDISLQVARDFNSAVQFAEYKSKD</sequence>
<dbReference type="InterPro" id="IPR001457">
    <property type="entry name" value="NADH_UbQ/plastoQ_OxRdtase_su6"/>
</dbReference>
<evidence type="ECO:0000313" key="2">
    <source>
        <dbReference type="EMBL" id="QNR39810.1"/>
    </source>
</evidence>
<feature type="transmembrane region" description="Helical" evidence="1">
    <location>
        <begin position="6"/>
        <end position="24"/>
    </location>
</feature>
<dbReference type="EMBL" id="MT270117">
    <property type="protein sequence ID" value="QNR39810.1"/>
    <property type="molecule type" value="Genomic_DNA"/>
</dbReference>
<comment type="subcellular location">
    <subcellularLocation>
        <location evidence="1">Mitochondrion membrane</location>
        <topology evidence="1">Multi-pass membrane protein</topology>
    </subcellularLocation>
</comment>
<dbReference type="NCBIfam" id="NF005164">
    <property type="entry name" value="PRK06638.1-4"/>
    <property type="match status" value="1"/>
</dbReference>
<feature type="transmembrane region" description="Helical" evidence="1">
    <location>
        <begin position="31"/>
        <end position="49"/>
    </location>
</feature>
<dbReference type="Pfam" id="PF00499">
    <property type="entry name" value="Oxidored_q3"/>
    <property type="match status" value="1"/>
</dbReference>
<keyword evidence="1" id="KW-0830">Ubiquinone</keyword>
<comment type="similarity">
    <text evidence="1">Belongs to the complex I subunit 6 family.</text>
</comment>
<dbReference type="PANTHER" id="PTHR33269:SF17">
    <property type="entry name" value="NADH-UBIQUINONE OXIDOREDUCTASE CHAIN 6"/>
    <property type="match status" value="1"/>
</dbReference>
<feature type="transmembrane region" description="Helical" evidence="1">
    <location>
        <begin position="88"/>
        <end position="108"/>
    </location>
</feature>
<dbReference type="GO" id="GO:0008137">
    <property type="term" value="F:NADH dehydrogenase (ubiquinone) activity"/>
    <property type="evidence" value="ECO:0007669"/>
    <property type="project" value="UniProtKB-UniRule"/>
</dbReference>
<dbReference type="GO" id="GO:0031966">
    <property type="term" value="C:mitochondrial membrane"/>
    <property type="evidence" value="ECO:0007669"/>
    <property type="project" value="UniProtKB-SubCell"/>
</dbReference>
<feature type="transmembrane region" description="Helical" evidence="1">
    <location>
        <begin position="55"/>
        <end position="76"/>
    </location>
</feature>
<dbReference type="GeneID" id="63062145"/>
<keyword evidence="1" id="KW-1133">Transmembrane helix</keyword>
<dbReference type="RefSeq" id="YP_010007648.1">
    <property type="nucleotide sequence ID" value="NC_053319.1"/>
</dbReference>
<proteinExistence type="inferred from homology"/>
<evidence type="ECO:0000256" key="1">
    <source>
        <dbReference type="RuleBase" id="RU004430"/>
    </source>
</evidence>
<name>A0A7H0WB81_9RHOD</name>
<feature type="transmembrane region" description="Helical" evidence="1">
    <location>
        <begin position="150"/>
        <end position="173"/>
    </location>
</feature>
<protein>
    <recommendedName>
        <fullName evidence="1">NADH-ubiquinone oxidoreductase chain 6</fullName>
        <ecNumber evidence="1">7.1.1.2</ecNumber>
    </recommendedName>
</protein>
<keyword evidence="1" id="KW-0249">Electron transport</keyword>
<keyword evidence="1" id="KW-1278">Translocase</keyword>
<keyword evidence="1" id="KW-0812">Transmembrane</keyword>
<keyword evidence="1" id="KW-0813">Transport</keyword>
<dbReference type="InterPro" id="IPR042106">
    <property type="entry name" value="Nuo/plastoQ_OxRdtase_6_NuoJ"/>
</dbReference>
<keyword evidence="1" id="KW-0520">NAD</keyword>
<dbReference type="AlphaFoldDB" id="A0A7H0WB81"/>
<keyword evidence="1 2" id="KW-0496">Mitochondrion</keyword>